<proteinExistence type="predicted"/>
<feature type="signal peptide" evidence="2">
    <location>
        <begin position="1"/>
        <end position="26"/>
    </location>
</feature>
<evidence type="ECO:0000256" key="2">
    <source>
        <dbReference type="SAM" id="SignalP"/>
    </source>
</evidence>
<feature type="chain" id="PRO_5001610067" evidence="2">
    <location>
        <begin position="27"/>
        <end position="719"/>
    </location>
</feature>
<feature type="region of interest" description="Disordered" evidence="1">
    <location>
        <begin position="351"/>
        <end position="396"/>
    </location>
</feature>
<gene>
    <name evidence="3" type="ORF">TSPGSL018_18911</name>
</gene>
<keyword evidence="2" id="KW-0732">Signal</keyword>
<evidence type="ECO:0000313" key="3">
    <source>
        <dbReference type="EMBL" id="JAC76920.1"/>
    </source>
</evidence>
<protein>
    <submittedName>
        <fullName evidence="3">Uncharacterized protein</fullName>
    </submittedName>
</protein>
<dbReference type="InterPro" id="IPR021838">
    <property type="entry name" value="DUF3431"/>
</dbReference>
<dbReference type="Pfam" id="PF11913">
    <property type="entry name" value="DUF3431"/>
    <property type="match status" value="1"/>
</dbReference>
<accession>A0A061S1W4</accession>
<evidence type="ECO:0000256" key="1">
    <source>
        <dbReference type="SAM" id="MobiDB-lite"/>
    </source>
</evidence>
<dbReference type="EMBL" id="GBEZ01008630">
    <property type="protein sequence ID" value="JAC76920.1"/>
    <property type="molecule type" value="Transcribed_RNA"/>
</dbReference>
<sequence length="719" mass="79284">MRSSREKAFVPLLLLATLWQQRNVDSAERSAMYAKDRTFSYISVYNNGRNEPCWDDMVCNSPFGKLPPELETIKYIDECAKRNSPKDSLAASAGARRPKKLGIVVVVCREQLWWLSELDCTDKNIYVYSKCGRSAQKIRSSAGGGKECLSVIEAPETLWDAMVYTKMHSDYLRHMADRYSELEDHMLFLKGNFMLKRGQRHVNLDIASVVAEALTGKWDFKPLGSVRSMLWTHFDRNPFQSLGLIEMGAAAQEEWGRELCTLFKRYTCESECYTCHFCEAPVCFRAQTKGMFIVSAARVRTLPRSEYVWLRQWLNSWDKHGVQRRFMMDSLWGAMFGCNAHGHGSQDMTSEGCAAGQAWSGEQMGKQTDPPQEFIDSGQVAWPLPDGGPAGGAAPPVPNFPATTVRLAFVAVLPPSGGSADTSLISAMFLTAMRSHPDGHLILLHPREADVARTELDIDFWAGKLRLVEVPRPSRAETDEAYTLSMQIRYLESLAQMEDPGAEALGGLVMLSPGAVITGNLRPTFAALGSSAGFALLGRGSHQATDAGVLPPHDPTGRPSRKARAETSIWFVGTSGIQTVAPALSKMWEHAQHEADAGGGAASAVHVFSKAVALRVETGTTAKTSILRPLIVGLACDMFAGRGGDMAAHADEMCHIRKTSVALKIRNATDVQQVWSWMQVHGSVPYALAQAYQSLVMRRRDPSAFKTYVDILYDGDNQL</sequence>
<dbReference type="AlphaFoldDB" id="A0A061S1W4"/>
<reference evidence="3" key="1">
    <citation type="submission" date="2014-05" db="EMBL/GenBank/DDBJ databases">
        <title>The transcriptome of the halophilic microalga Tetraselmis sp. GSL018 isolated from the Great Salt Lake, Utah.</title>
        <authorList>
            <person name="Jinkerson R.E."/>
            <person name="D'Adamo S."/>
            <person name="Posewitz M.C."/>
        </authorList>
    </citation>
    <scope>NUCLEOTIDE SEQUENCE</scope>
    <source>
        <strain evidence="3">GSL018</strain>
    </source>
</reference>
<name>A0A061S1W4_9CHLO</name>
<organism evidence="3">
    <name type="scientific">Tetraselmis sp. GSL018</name>
    <dbReference type="NCBI Taxonomy" id="582737"/>
    <lineage>
        <taxon>Eukaryota</taxon>
        <taxon>Viridiplantae</taxon>
        <taxon>Chlorophyta</taxon>
        <taxon>core chlorophytes</taxon>
        <taxon>Chlorodendrophyceae</taxon>
        <taxon>Chlorodendrales</taxon>
        <taxon>Chlorodendraceae</taxon>
        <taxon>Tetraselmis</taxon>
    </lineage>
</organism>